<feature type="domain" description="MAM" evidence="4">
    <location>
        <begin position="38"/>
        <end position="111"/>
    </location>
</feature>
<feature type="region of interest" description="Disordered" evidence="2">
    <location>
        <begin position="177"/>
        <end position="343"/>
    </location>
</feature>
<keyword evidence="1" id="KW-1015">Disulfide bond</keyword>
<feature type="compositionally biased region" description="Low complexity" evidence="2">
    <location>
        <begin position="245"/>
        <end position="260"/>
    </location>
</feature>
<dbReference type="InterPro" id="IPR013320">
    <property type="entry name" value="ConA-like_dom_sf"/>
</dbReference>
<feature type="transmembrane region" description="Helical" evidence="3">
    <location>
        <begin position="352"/>
        <end position="378"/>
    </location>
</feature>
<evidence type="ECO:0000256" key="2">
    <source>
        <dbReference type="SAM" id="MobiDB-lite"/>
    </source>
</evidence>
<evidence type="ECO:0000259" key="5">
    <source>
        <dbReference type="PROSITE" id="PS50958"/>
    </source>
</evidence>
<keyword evidence="7" id="KW-1185">Reference proteome</keyword>
<dbReference type="OrthoDB" id="6107927at2759"/>
<name>A0A7R9BNY5_9CRUS</name>
<proteinExistence type="predicted"/>
<reference evidence="6" key="1">
    <citation type="submission" date="2020-11" db="EMBL/GenBank/DDBJ databases">
        <authorList>
            <person name="Tran Van P."/>
        </authorList>
    </citation>
    <scope>NUCLEOTIDE SEQUENCE</scope>
</reference>
<accession>A0A7R9BNY5</accession>
<feature type="domain" description="SMB" evidence="5">
    <location>
        <begin position="120"/>
        <end position="176"/>
    </location>
</feature>
<dbReference type="InterPro" id="IPR000998">
    <property type="entry name" value="MAM_dom"/>
</dbReference>
<feature type="compositionally biased region" description="Basic and acidic residues" evidence="2">
    <location>
        <begin position="1"/>
        <end position="20"/>
    </location>
</feature>
<dbReference type="GO" id="GO:0016020">
    <property type="term" value="C:membrane"/>
    <property type="evidence" value="ECO:0007669"/>
    <property type="project" value="InterPro"/>
</dbReference>
<feature type="compositionally biased region" description="Polar residues" evidence="2">
    <location>
        <begin position="291"/>
        <end position="300"/>
    </location>
</feature>
<dbReference type="Gene3D" id="2.60.120.200">
    <property type="match status" value="1"/>
</dbReference>
<dbReference type="InterPro" id="IPR001212">
    <property type="entry name" value="Somatomedin_B_dom"/>
</dbReference>
<dbReference type="PROSITE" id="PS50958">
    <property type="entry name" value="SMB_2"/>
    <property type="match status" value="1"/>
</dbReference>
<evidence type="ECO:0000256" key="1">
    <source>
        <dbReference type="ARBA" id="ARBA00023157"/>
    </source>
</evidence>
<protein>
    <submittedName>
        <fullName evidence="6">Uncharacterized protein</fullName>
    </submittedName>
</protein>
<keyword evidence="3" id="KW-0472">Membrane</keyword>
<feature type="compositionally biased region" description="Low complexity" evidence="2">
    <location>
        <begin position="301"/>
        <end position="316"/>
    </location>
</feature>
<feature type="compositionally biased region" description="Acidic residues" evidence="2">
    <location>
        <begin position="483"/>
        <end position="504"/>
    </location>
</feature>
<evidence type="ECO:0000313" key="6">
    <source>
        <dbReference type="EMBL" id="CAD7277461.1"/>
    </source>
</evidence>
<organism evidence="6">
    <name type="scientific">Notodromas monacha</name>
    <dbReference type="NCBI Taxonomy" id="399045"/>
    <lineage>
        <taxon>Eukaryota</taxon>
        <taxon>Metazoa</taxon>
        <taxon>Ecdysozoa</taxon>
        <taxon>Arthropoda</taxon>
        <taxon>Crustacea</taxon>
        <taxon>Oligostraca</taxon>
        <taxon>Ostracoda</taxon>
        <taxon>Podocopa</taxon>
        <taxon>Podocopida</taxon>
        <taxon>Cypridocopina</taxon>
        <taxon>Cypridoidea</taxon>
        <taxon>Cyprididae</taxon>
        <taxon>Notodromas</taxon>
    </lineage>
</organism>
<dbReference type="EMBL" id="OA882951">
    <property type="protein sequence ID" value="CAD7277461.1"/>
    <property type="molecule type" value="Genomic_DNA"/>
</dbReference>
<keyword evidence="3" id="KW-1133">Transmembrane helix</keyword>
<feature type="region of interest" description="Disordered" evidence="2">
    <location>
        <begin position="1"/>
        <end position="29"/>
    </location>
</feature>
<feature type="compositionally biased region" description="Polar residues" evidence="2">
    <location>
        <begin position="177"/>
        <end position="220"/>
    </location>
</feature>
<gene>
    <name evidence="6" type="ORF">NMOB1V02_LOCUS5194</name>
</gene>
<feature type="compositionally biased region" description="Low complexity" evidence="2">
    <location>
        <begin position="221"/>
        <end position="235"/>
    </location>
</feature>
<feature type="compositionally biased region" description="Basic and acidic residues" evidence="2">
    <location>
        <begin position="431"/>
        <end position="447"/>
    </location>
</feature>
<dbReference type="PROSITE" id="PS50060">
    <property type="entry name" value="MAM_2"/>
    <property type="match status" value="1"/>
</dbReference>
<feature type="compositionally biased region" description="Polar residues" evidence="2">
    <location>
        <begin position="261"/>
        <end position="276"/>
    </location>
</feature>
<evidence type="ECO:0000313" key="7">
    <source>
        <dbReference type="Proteomes" id="UP000678499"/>
    </source>
</evidence>
<dbReference type="AlphaFoldDB" id="A0A7R9BNY5"/>
<evidence type="ECO:0000256" key="3">
    <source>
        <dbReference type="SAM" id="Phobius"/>
    </source>
</evidence>
<keyword evidence="3" id="KW-0812">Transmembrane</keyword>
<evidence type="ECO:0000259" key="4">
    <source>
        <dbReference type="PROSITE" id="PS50060"/>
    </source>
</evidence>
<feature type="region of interest" description="Disordered" evidence="2">
    <location>
        <begin position="383"/>
        <end position="404"/>
    </location>
</feature>
<dbReference type="EMBL" id="CAJPEX010000914">
    <property type="protein sequence ID" value="CAG0917613.1"/>
    <property type="molecule type" value="Genomic_DNA"/>
</dbReference>
<dbReference type="Pfam" id="PF00629">
    <property type="entry name" value="MAM"/>
    <property type="match status" value="1"/>
</dbReference>
<dbReference type="SUPFAM" id="SSF49899">
    <property type="entry name" value="Concanavalin A-like lectins/glucanases"/>
    <property type="match status" value="1"/>
</dbReference>
<sequence length="504" mass="54076">MPDPGHDFDWNLHSAGERPRPGSGPTFDHTFKDSGGLLRIYIKRISESLENLKPNFTHKGAADTDWMRAIVPLENITEPFQVIVEGKRGRDRYSEIAIDDFAISSGAICSPQETAPPPEEFDSCDGRCNSTLGRETLNFNCFCFLGCNSDLENTKLRCCPDYNNTCKNKLVDVEQTSTAPRNATSTATLVTEPSPTTSSGRDLSTDGNKFATNVSQKVTATTSTNPQSTSNNPTQKSTMPTSAQTMTASLSKSTTAAAESGTQAPNVPTTKPTTRVPQEKALLPGKPTESIPVSTVATMLSKQTKTSTASSTTASAEPVSAEGRHAKFGGSTESTADPSPRMGSENPQINGFVWKIAAGCGVVVLLVAVLVFLAISVANKRMKGGRDSSTAASHRDDSEQGEADALFIPATPTTGAKIRLGSFEDSSAKFDEEMDLRVADSGRERSTDTSGKSSSTRDQDRNSKQLFKHNIRGKAINAKQGSCDDENDIETLLEDQEDDFENDT</sequence>
<feature type="region of interest" description="Disordered" evidence="2">
    <location>
        <begin position="431"/>
        <end position="504"/>
    </location>
</feature>
<dbReference type="Proteomes" id="UP000678499">
    <property type="component" value="Unassembled WGS sequence"/>
</dbReference>